<evidence type="ECO:0000313" key="8">
    <source>
        <dbReference type="EMBL" id="GMH86933.1"/>
    </source>
</evidence>
<dbReference type="EMBL" id="BLQM01000385">
    <property type="protein sequence ID" value="GMH86933.1"/>
    <property type="molecule type" value="Genomic_DNA"/>
</dbReference>
<dbReference type="InterPro" id="IPR044861">
    <property type="entry name" value="IPNS-like_FE2OG_OXY"/>
</dbReference>
<comment type="similarity">
    <text evidence="1 5">Belongs to the iron/ascorbate-dependent oxidoreductase family.</text>
</comment>
<dbReference type="PANTHER" id="PTHR10209:SF867">
    <property type="entry name" value="2-OXOGLUTARATE (2OG) AND FE(II)-DEPENDENT OXYGENASE SUPERFAMILY PROTEIN"/>
    <property type="match status" value="1"/>
</dbReference>
<keyword evidence="4 5" id="KW-0408">Iron</keyword>
<evidence type="ECO:0000256" key="1">
    <source>
        <dbReference type="ARBA" id="ARBA00008056"/>
    </source>
</evidence>
<dbReference type="InterPro" id="IPR005123">
    <property type="entry name" value="Oxoglu/Fe-dep_dioxygenase_dom"/>
</dbReference>
<keyword evidence="2 5" id="KW-0479">Metal-binding</keyword>
<protein>
    <recommendedName>
        <fullName evidence="7">Fe2OG dioxygenase domain-containing protein</fullName>
    </recommendedName>
</protein>
<evidence type="ECO:0000256" key="5">
    <source>
        <dbReference type="RuleBase" id="RU003682"/>
    </source>
</evidence>
<accession>A0A9W7BHU2</accession>
<dbReference type="AlphaFoldDB" id="A0A9W7BHU2"/>
<proteinExistence type="inferred from homology"/>
<evidence type="ECO:0000256" key="6">
    <source>
        <dbReference type="SAM" id="SignalP"/>
    </source>
</evidence>
<dbReference type="PANTHER" id="PTHR10209">
    <property type="entry name" value="OXIDOREDUCTASE, 2OG-FE II OXYGENASE FAMILY PROTEIN"/>
    <property type="match status" value="1"/>
</dbReference>
<dbReference type="GO" id="GO:0016491">
    <property type="term" value="F:oxidoreductase activity"/>
    <property type="evidence" value="ECO:0007669"/>
    <property type="project" value="UniProtKB-KW"/>
</dbReference>
<organism evidence="8 9">
    <name type="scientific">Triparma laevis f. inornata</name>
    <dbReference type="NCBI Taxonomy" id="1714386"/>
    <lineage>
        <taxon>Eukaryota</taxon>
        <taxon>Sar</taxon>
        <taxon>Stramenopiles</taxon>
        <taxon>Ochrophyta</taxon>
        <taxon>Bolidophyceae</taxon>
        <taxon>Parmales</taxon>
        <taxon>Triparmaceae</taxon>
        <taxon>Triparma</taxon>
    </lineage>
</organism>
<dbReference type="Proteomes" id="UP001162640">
    <property type="component" value="Unassembled WGS sequence"/>
</dbReference>
<evidence type="ECO:0000313" key="9">
    <source>
        <dbReference type="Proteomes" id="UP001162640"/>
    </source>
</evidence>
<keyword evidence="3 5" id="KW-0560">Oxidoreductase</keyword>
<dbReference type="GO" id="GO:0046872">
    <property type="term" value="F:metal ion binding"/>
    <property type="evidence" value="ECO:0007669"/>
    <property type="project" value="UniProtKB-KW"/>
</dbReference>
<evidence type="ECO:0000256" key="4">
    <source>
        <dbReference type="ARBA" id="ARBA00023004"/>
    </source>
</evidence>
<gene>
    <name evidence="8" type="ORF">TL16_g10697</name>
</gene>
<feature type="chain" id="PRO_5040936879" description="Fe2OG dioxygenase domain-containing protein" evidence="6">
    <location>
        <begin position="33"/>
        <end position="325"/>
    </location>
</feature>
<dbReference type="Pfam" id="PF03171">
    <property type="entry name" value="2OG-FeII_Oxy"/>
    <property type="match status" value="1"/>
</dbReference>
<keyword evidence="6" id="KW-0732">Signal</keyword>
<dbReference type="PROSITE" id="PS51471">
    <property type="entry name" value="FE2OG_OXY"/>
    <property type="match status" value="1"/>
</dbReference>
<name>A0A9W7BHU2_9STRA</name>
<dbReference type="SUPFAM" id="SSF51197">
    <property type="entry name" value="Clavaminate synthase-like"/>
    <property type="match status" value="1"/>
</dbReference>
<comment type="caution">
    <text evidence="8">The sequence shown here is derived from an EMBL/GenBank/DDBJ whole genome shotgun (WGS) entry which is preliminary data.</text>
</comment>
<reference evidence="9" key="1">
    <citation type="journal article" date="2023" name="Commun. Biol.">
        <title>Genome analysis of Parmales, the sister group of diatoms, reveals the evolutionary specialization of diatoms from phago-mixotrophs to photoautotrophs.</title>
        <authorList>
            <person name="Ban H."/>
            <person name="Sato S."/>
            <person name="Yoshikawa S."/>
            <person name="Yamada K."/>
            <person name="Nakamura Y."/>
            <person name="Ichinomiya M."/>
            <person name="Sato N."/>
            <person name="Blanc-Mathieu R."/>
            <person name="Endo H."/>
            <person name="Kuwata A."/>
            <person name="Ogata H."/>
        </authorList>
    </citation>
    <scope>NUCLEOTIDE SEQUENCE [LARGE SCALE GENOMIC DNA]</scope>
</reference>
<evidence type="ECO:0000256" key="3">
    <source>
        <dbReference type="ARBA" id="ARBA00023002"/>
    </source>
</evidence>
<evidence type="ECO:0000259" key="7">
    <source>
        <dbReference type="PROSITE" id="PS51471"/>
    </source>
</evidence>
<dbReference type="PRINTS" id="PR00682">
    <property type="entry name" value="IPNSYNTHASE"/>
</dbReference>
<sequence>MKGAPPSRLKQLLVSIAPLLCVFFLKPTFVEIAPDESDEVPLIILEPSVCSALDNGAVTLEGKIAANELDLAMGKYGFARVSYPKPDSLSHLLTAAESFFSSPQEFRDQYTFGDYGNDKGGYTSVGVESVNPKSGVKDHVQNYVFRDDLQFDHHAPTLASPGVAYFKEMSSLTKCLNSLSSVALDLPLDHFNDVTFPSLPDDKNGLALRITNYEPVSGIRYGEHTDYQMFTILYTGEEEGLQVKLPNGEFSDVTFGDGFVVNAGDFWAGITKGRWRSVTHRVKGGGARITVPFFTGPRGSWKVNVDGEEVTAGEWLNRRLTKSNE</sequence>
<dbReference type="Gene3D" id="2.60.120.330">
    <property type="entry name" value="B-lactam Antibiotic, Isopenicillin N Synthase, Chain"/>
    <property type="match status" value="1"/>
</dbReference>
<feature type="domain" description="Fe2OG dioxygenase" evidence="7">
    <location>
        <begin position="204"/>
        <end position="297"/>
    </location>
</feature>
<feature type="signal peptide" evidence="6">
    <location>
        <begin position="1"/>
        <end position="32"/>
    </location>
</feature>
<evidence type="ECO:0000256" key="2">
    <source>
        <dbReference type="ARBA" id="ARBA00022723"/>
    </source>
</evidence>
<dbReference type="InterPro" id="IPR027443">
    <property type="entry name" value="IPNS-like_sf"/>
</dbReference>